<feature type="compositionally biased region" description="Basic and acidic residues" evidence="1">
    <location>
        <begin position="1"/>
        <end position="34"/>
    </location>
</feature>
<protein>
    <submittedName>
        <fullName evidence="2">Uncharacterized protein</fullName>
    </submittedName>
</protein>
<dbReference type="EMBL" id="BMMD01000006">
    <property type="protein sequence ID" value="GGJ76356.1"/>
    <property type="molecule type" value="Genomic_DNA"/>
</dbReference>
<keyword evidence="3" id="KW-1185">Reference proteome</keyword>
<dbReference type="AlphaFoldDB" id="A0A917UQP6"/>
<reference evidence="2" key="2">
    <citation type="submission" date="2020-09" db="EMBL/GenBank/DDBJ databases">
        <authorList>
            <person name="Sun Q."/>
            <person name="Zhou Y."/>
        </authorList>
    </citation>
    <scope>NUCLEOTIDE SEQUENCE</scope>
    <source>
        <strain evidence="2">CGMCC 1.8984</strain>
    </source>
</reference>
<gene>
    <name evidence="2" type="ORF">GCM10011372_13190</name>
</gene>
<evidence type="ECO:0000313" key="2">
    <source>
        <dbReference type="EMBL" id="GGJ76356.1"/>
    </source>
</evidence>
<proteinExistence type="predicted"/>
<reference evidence="2" key="1">
    <citation type="journal article" date="2014" name="Int. J. Syst. Evol. Microbiol.">
        <title>Complete genome sequence of Corynebacterium casei LMG S-19264T (=DSM 44701T), isolated from a smear-ripened cheese.</title>
        <authorList>
            <consortium name="US DOE Joint Genome Institute (JGI-PGF)"/>
            <person name="Walter F."/>
            <person name="Albersmeier A."/>
            <person name="Kalinowski J."/>
            <person name="Ruckert C."/>
        </authorList>
    </citation>
    <scope>NUCLEOTIDE SEQUENCE</scope>
    <source>
        <strain evidence="2">CGMCC 1.8984</strain>
    </source>
</reference>
<organism evidence="2 3">
    <name type="scientific">Agromyces bauzanensis</name>
    <dbReference type="NCBI Taxonomy" id="1308924"/>
    <lineage>
        <taxon>Bacteria</taxon>
        <taxon>Bacillati</taxon>
        <taxon>Actinomycetota</taxon>
        <taxon>Actinomycetes</taxon>
        <taxon>Micrococcales</taxon>
        <taxon>Microbacteriaceae</taxon>
        <taxon>Agromyces</taxon>
    </lineage>
</organism>
<feature type="region of interest" description="Disordered" evidence="1">
    <location>
        <begin position="1"/>
        <end position="67"/>
    </location>
</feature>
<comment type="caution">
    <text evidence="2">The sequence shown here is derived from an EMBL/GenBank/DDBJ whole genome shotgun (WGS) entry which is preliminary data.</text>
</comment>
<evidence type="ECO:0000313" key="3">
    <source>
        <dbReference type="Proteomes" id="UP000636956"/>
    </source>
</evidence>
<dbReference type="RefSeq" id="WP_188742658.1">
    <property type="nucleotide sequence ID" value="NZ_BAABFW010000015.1"/>
</dbReference>
<accession>A0A917UQP6</accession>
<evidence type="ECO:0000256" key="1">
    <source>
        <dbReference type="SAM" id="MobiDB-lite"/>
    </source>
</evidence>
<sequence>MSATPEERAESGTSDFERGISDWERGTSTAREETSAGARAEQGPGRLYAGAGGVSSPAASTRGSTSQQVRKAKSVIRVAVNRESTINAEAFVRLLNQTPGIVPEFKNKLKYDKKANAIVVPDYSQDAVVTGKEWLFDLGRAGNDWELTTATLILGLEEGGYTKLKEDVQVDEERGTTARINDPDDILIRPSRDDTETSTRWMGGLTVPTRTMVAKNARRETRPQVVRLNSGKGLIILANRAVVKKRGKFVQVRRGGKLVPKEVPIPRKMIAMAFFHELSAHACFFQNGQNAAHDESPLVDRNYKQAEESYQVILRRDRDSFEQSVDRGADALNKRDP</sequence>
<name>A0A917UQP6_9MICO</name>
<dbReference type="Proteomes" id="UP000636956">
    <property type="component" value="Unassembled WGS sequence"/>
</dbReference>